<dbReference type="RefSeq" id="WP_330974279.1">
    <property type="nucleotide sequence ID" value="NZ_JAZGLY010000003.1"/>
</dbReference>
<evidence type="ECO:0000313" key="2">
    <source>
        <dbReference type="EMBL" id="MEE6186870.1"/>
    </source>
</evidence>
<feature type="transmembrane region" description="Helical" evidence="1">
    <location>
        <begin position="6"/>
        <end position="22"/>
    </location>
</feature>
<reference evidence="2 3" key="1">
    <citation type="submission" date="2024-01" db="EMBL/GenBank/DDBJ databases">
        <title>Niabella digestum sp. nov., isolated from waste digestion system.</title>
        <authorList>
            <person name="Zhang L."/>
        </authorList>
    </citation>
    <scope>NUCLEOTIDE SEQUENCE [LARGE SCALE GENOMIC DNA]</scope>
    <source>
        <strain evidence="2 3">A18</strain>
    </source>
</reference>
<dbReference type="Proteomes" id="UP001357452">
    <property type="component" value="Unassembled WGS sequence"/>
</dbReference>
<keyword evidence="3" id="KW-1185">Reference proteome</keyword>
<proteinExistence type="predicted"/>
<gene>
    <name evidence="2" type="ORF">V2H41_06255</name>
</gene>
<organism evidence="2 3">
    <name type="scientific">Niabella digestorum</name>
    <dbReference type="NCBI Taxonomy" id="3117701"/>
    <lineage>
        <taxon>Bacteria</taxon>
        <taxon>Pseudomonadati</taxon>
        <taxon>Bacteroidota</taxon>
        <taxon>Chitinophagia</taxon>
        <taxon>Chitinophagales</taxon>
        <taxon>Chitinophagaceae</taxon>
        <taxon>Niabella</taxon>
    </lineage>
</organism>
<protein>
    <submittedName>
        <fullName evidence="2">Uroporphyrinogen decarboxylase</fullName>
    </submittedName>
</protein>
<feature type="transmembrane region" description="Helical" evidence="1">
    <location>
        <begin position="51"/>
        <end position="67"/>
    </location>
</feature>
<keyword evidence="1" id="KW-0812">Transmembrane</keyword>
<dbReference type="Gene3D" id="1.20.1280.290">
    <property type="match status" value="1"/>
</dbReference>
<dbReference type="EMBL" id="JAZGLY010000003">
    <property type="protein sequence ID" value="MEE6186870.1"/>
    <property type="molecule type" value="Genomic_DNA"/>
</dbReference>
<evidence type="ECO:0000313" key="3">
    <source>
        <dbReference type="Proteomes" id="UP001357452"/>
    </source>
</evidence>
<keyword evidence="1" id="KW-1133">Transmembrane helix</keyword>
<feature type="transmembrane region" description="Helical" evidence="1">
    <location>
        <begin position="29"/>
        <end position="45"/>
    </location>
</feature>
<evidence type="ECO:0000256" key="1">
    <source>
        <dbReference type="SAM" id="Phobius"/>
    </source>
</evidence>
<sequence>MDTIELIGYIATLLLVISFVPNNVKTIRSLNCVACVFFVIYGILLGNKWPIIISNGMIACIHLYYLFKSKATALNS</sequence>
<comment type="caution">
    <text evidence="2">The sequence shown here is derived from an EMBL/GenBank/DDBJ whole genome shotgun (WGS) entry which is preliminary data.</text>
</comment>
<keyword evidence="1" id="KW-0472">Membrane</keyword>
<name>A0ABU7RFU0_9BACT</name>
<accession>A0ABU7RFU0</accession>